<name>A0A1M5TCG0_9BRAD</name>
<evidence type="ECO:0000313" key="2">
    <source>
        <dbReference type="Proteomes" id="UP000189796"/>
    </source>
</evidence>
<evidence type="ECO:0000313" key="1">
    <source>
        <dbReference type="EMBL" id="SHH48376.1"/>
    </source>
</evidence>
<organism evidence="1 2">
    <name type="scientific">Bradyrhizobium erythrophlei</name>
    <dbReference type="NCBI Taxonomy" id="1437360"/>
    <lineage>
        <taxon>Bacteria</taxon>
        <taxon>Pseudomonadati</taxon>
        <taxon>Pseudomonadota</taxon>
        <taxon>Alphaproteobacteria</taxon>
        <taxon>Hyphomicrobiales</taxon>
        <taxon>Nitrobacteraceae</taxon>
        <taxon>Bradyrhizobium</taxon>
    </lineage>
</organism>
<protein>
    <submittedName>
        <fullName evidence="1">Uncharacterized protein</fullName>
    </submittedName>
</protein>
<dbReference type="Proteomes" id="UP000189796">
    <property type="component" value="Chromosome I"/>
</dbReference>
<proteinExistence type="predicted"/>
<sequence length="32" mass="3607">MLLMLVGLLRLRPALGIALFNLEIFEIPVLLN</sequence>
<reference evidence="1 2" key="1">
    <citation type="submission" date="2016-11" db="EMBL/GenBank/DDBJ databases">
        <authorList>
            <person name="Jaros S."/>
            <person name="Januszkiewicz K."/>
            <person name="Wedrychowicz H."/>
        </authorList>
    </citation>
    <scope>NUCLEOTIDE SEQUENCE [LARGE SCALE GENOMIC DNA]</scope>
    <source>
        <strain evidence="1 2">GAS138</strain>
    </source>
</reference>
<gene>
    <name evidence="1" type="ORF">SAMN05443248_4950</name>
</gene>
<accession>A0A1M5TCG0</accession>
<dbReference type="EMBL" id="LT670817">
    <property type="protein sequence ID" value="SHH48376.1"/>
    <property type="molecule type" value="Genomic_DNA"/>
</dbReference>
<dbReference type="AlphaFoldDB" id="A0A1M5TCG0"/>